<dbReference type="RefSeq" id="XP_043033853.1">
    <property type="nucleotide sequence ID" value="XM_043187477.1"/>
</dbReference>
<accession>A0A9P7VG57</accession>
<dbReference type="Proteomes" id="UP000812287">
    <property type="component" value="Unassembled WGS sequence"/>
</dbReference>
<name>A0A9P7VG57_9AGAR</name>
<feature type="region of interest" description="Disordered" evidence="2">
    <location>
        <begin position="89"/>
        <end position="148"/>
    </location>
</feature>
<dbReference type="OrthoDB" id="3265210at2759"/>
<evidence type="ECO:0000313" key="4">
    <source>
        <dbReference type="Proteomes" id="UP000812287"/>
    </source>
</evidence>
<reference evidence="3" key="1">
    <citation type="submission" date="2020-11" db="EMBL/GenBank/DDBJ databases">
        <title>Adaptations for nitrogen fixation in a non-lichenized fungal sporocarp promotes dispersal by wood-feeding termites.</title>
        <authorList>
            <consortium name="DOE Joint Genome Institute"/>
            <person name="Koch R.A."/>
            <person name="Yoon G."/>
            <person name="Arayal U."/>
            <person name="Lail K."/>
            <person name="Amirebrahimi M."/>
            <person name="Labutti K."/>
            <person name="Lipzen A."/>
            <person name="Riley R."/>
            <person name="Barry K."/>
            <person name="Henrissat B."/>
            <person name="Grigoriev I.V."/>
            <person name="Herr J.R."/>
            <person name="Aime M.C."/>
        </authorList>
    </citation>
    <scope>NUCLEOTIDE SEQUENCE</scope>
    <source>
        <strain evidence="3">MCA 3950</strain>
    </source>
</reference>
<feature type="region of interest" description="Disordered" evidence="2">
    <location>
        <begin position="337"/>
        <end position="365"/>
    </location>
</feature>
<dbReference type="AlphaFoldDB" id="A0A9P7VG57"/>
<evidence type="ECO:0000256" key="2">
    <source>
        <dbReference type="SAM" id="MobiDB-lite"/>
    </source>
</evidence>
<dbReference type="GeneID" id="66109774"/>
<organism evidence="3 4">
    <name type="scientific">Guyanagaster necrorhizus</name>
    <dbReference type="NCBI Taxonomy" id="856835"/>
    <lineage>
        <taxon>Eukaryota</taxon>
        <taxon>Fungi</taxon>
        <taxon>Dikarya</taxon>
        <taxon>Basidiomycota</taxon>
        <taxon>Agaricomycotina</taxon>
        <taxon>Agaricomycetes</taxon>
        <taxon>Agaricomycetidae</taxon>
        <taxon>Agaricales</taxon>
        <taxon>Marasmiineae</taxon>
        <taxon>Physalacriaceae</taxon>
        <taxon>Guyanagaster</taxon>
    </lineage>
</organism>
<comment type="caution">
    <text evidence="3">The sequence shown here is derived from an EMBL/GenBank/DDBJ whole genome shotgun (WGS) entry which is preliminary data.</text>
</comment>
<keyword evidence="4" id="KW-1185">Reference proteome</keyword>
<evidence type="ECO:0000256" key="1">
    <source>
        <dbReference type="SAM" id="Coils"/>
    </source>
</evidence>
<proteinExistence type="predicted"/>
<sequence length="539" mass="62708">MSSGAHLKEPVLYLHDLPAAITAEHLRSALQLATIVFDEESRCAVIKFPSILLARRAMKSGVICSVSGTSDVTLSFSASPPERLDETSQAAAEEQSGIDIIPPNGDNERIAKQGRDPDFKEKNECRLTDVDREQSSHADQFADKPPTPSVADFIAVRQLLKEEREQSDKRNVDHVRVLKEKVIELQRQNDAAELELQSQRLQISNLKQNPDKHLATALQAVCDEKHGLEQKLVELGLEVETMKLCQQQLEQERSQLLDSHDALQSTKEQVKVLCRDWEDREREIAQANRTVRAATARHAQEVVGLQRQLCVVNSRCKILELERDKLLWEDARVQREEKEQKEREMEQKRRAESMRKMEDEKRQKERLRTMMEEQARLERERAQAEYEEKQRLQRQKWHEATKAEKRRCQRRDKEKWNLESWTDSQAVERFLLLMDEFETTQYSESKPLTSAGIPWPVLVNPRKFKVTDLDDWQAVDGFFKVIRRHLERHLYKKVVMRARQMFHPDRWKSRNLLKSVMDDSVRSSLEAAGNKVSQAVNAL</sequence>
<protein>
    <submittedName>
        <fullName evidence="3">Uncharacterized protein</fullName>
    </submittedName>
</protein>
<gene>
    <name evidence="3" type="ORF">BT62DRAFT_938171</name>
</gene>
<feature type="coiled-coil region" evidence="1">
    <location>
        <begin position="175"/>
        <end position="209"/>
    </location>
</feature>
<evidence type="ECO:0000313" key="3">
    <source>
        <dbReference type="EMBL" id="KAG7440353.1"/>
    </source>
</evidence>
<keyword evidence="1" id="KW-0175">Coiled coil</keyword>
<dbReference type="EMBL" id="MU250573">
    <property type="protein sequence ID" value="KAG7440353.1"/>
    <property type="molecule type" value="Genomic_DNA"/>
</dbReference>
<feature type="compositionally biased region" description="Basic and acidic residues" evidence="2">
    <location>
        <begin position="106"/>
        <end position="142"/>
    </location>
</feature>